<name>A0A388TIZ5_9BACT</name>
<gene>
    <name evidence="10" type="primary">cas1</name>
    <name evidence="10" type="ORF">NO2_1225</name>
</gene>
<protein>
    <submittedName>
        <fullName evidence="10">CRISPR-associated protein Cas1</fullName>
    </submittedName>
</protein>
<dbReference type="GO" id="GO:0003677">
    <property type="term" value="F:DNA binding"/>
    <property type="evidence" value="ECO:0007669"/>
    <property type="project" value="UniProtKB-KW"/>
</dbReference>
<keyword evidence="6" id="KW-0051">Antiviral defense</keyword>
<comment type="subunit">
    <text evidence="9">Homodimer, forms a heterotetramer with a Cas2 homodimer.</text>
</comment>
<dbReference type="Gene3D" id="1.20.120.920">
    <property type="entry name" value="CRISPR-associated endonuclease Cas1, C-terminal domain"/>
    <property type="match status" value="1"/>
</dbReference>
<dbReference type="Proteomes" id="UP000275925">
    <property type="component" value="Unassembled WGS sequence"/>
</dbReference>
<evidence type="ECO:0000256" key="9">
    <source>
        <dbReference type="ARBA" id="ARBA00038592"/>
    </source>
</evidence>
<dbReference type="GO" id="GO:0043571">
    <property type="term" value="P:maintenance of CRISPR repeat elements"/>
    <property type="evidence" value="ECO:0007669"/>
    <property type="project" value="InterPro"/>
</dbReference>
<keyword evidence="4" id="KW-0378">Hydrolase</keyword>
<evidence type="ECO:0000256" key="4">
    <source>
        <dbReference type="ARBA" id="ARBA00022801"/>
    </source>
</evidence>
<keyword evidence="8" id="KW-0464">Manganese</keyword>
<dbReference type="InterPro" id="IPR019855">
    <property type="entry name" value="CRISPR-assoc_Cas1_NMENI"/>
</dbReference>
<evidence type="ECO:0000313" key="11">
    <source>
        <dbReference type="Proteomes" id="UP000275925"/>
    </source>
</evidence>
<dbReference type="Gene3D" id="3.100.10.20">
    <property type="entry name" value="CRISPR-associated endonuclease Cas1, N-terminal domain"/>
    <property type="match status" value="1"/>
</dbReference>
<proteinExistence type="predicted"/>
<dbReference type="NCBIfam" id="TIGR00287">
    <property type="entry name" value="cas1"/>
    <property type="match status" value="1"/>
</dbReference>
<evidence type="ECO:0000256" key="8">
    <source>
        <dbReference type="ARBA" id="ARBA00023211"/>
    </source>
</evidence>
<dbReference type="InterPro" id="IPR002729">
    <property type="entry name" value="CRISPR-assoc_Cas1"/>
</dbReference>
<evidence type="ECO:0000256" key="6">
    <source>
        <dbReference type="ARBA" id="ARBA00023118"/>
    </source>
</evidence>
<keyword evidence="3" id="KW-0255">Endonuclease</keyword>
<evidence type="ECO:0000313" key="10">
    <source>
        <dbReference type="EMBL" id="GBR76723.1"/>
    </source>
</evidence>
<evidence type="ECO:0000256" key="7">
    <source>
        <dbReference type="ARBA" id="ARBA00023125"/>
    </source>
</evidence>
<evidence type="ECO:0000256" key="2">
    <source>
        <dbReference type="ARBA" id="ARBA00022723"/>
    </source>
</evidence>
<dbReference type="EMBL" id="BGZO01000043">
    <property type="protein sequence ID" value="GBR76723.1"/>
    <property type="molecule type" value="Genomic_DNA"/>
</dbReference>
<keyword evidence="5" id="KW-0460">Magnesium</keyword>
<keyword evidence="7" id="KW-0238">DNA-binding</keyword>
<dbReference type="GO" id="GO:0004520">
    <property type="term" value="F:DNA endonuclease activity"/>
    <property type="evidence" value="ECO:0007669"/>
    <property type="project" value="InterPro"/>
</dbReference>
<accession>A0A388TIZ5</accession>
<reference evidence="10 11" key="1">
    <citation type="journal article" date="2019" name="ISME J.">
        <title>Genome analyses of uncultured TG2/ZB3 bacteria in 'Margulisbacteria' specifically attached to ectosymbiotic spirochetes of protists in the termite gut.</title>
        <authorList>
            <person name="Utami Y.D."/>
            <person name="Kuwahara H."/>
            <person name="Igai K."/>
            <person name="Murakami T."/>
            <person name="Sugaya K."/>
            <person name="Morikawa T."/>
            <person name="Nagura Y."/>
            <person name="Yuki M."/>
            <person name="Deevong P."/>
            <person name="Inoue T."/>
            <person name="Kihara K."/>
            <person name="Lo N."/>
            <person name="Yamada A."/>
            <person name="Ohkuma M."/>
            <person name="Hongoh Y."/>
        </authorList>
    </citation>
    <scope>NUCLEOTIDE SEQUENCE [LARGE SCALE GENOMIC DNA]</scope>
    <source>
        <strain evidence="10">NkOx7-02</strain>
    </source>
</reference>
<organism evidence="10 11">
    <name type="scientific">Candidatus Termititenax persephonae</name>
    <dbReference type="NCBI Taxonomy" id="2218525"/>
    <lineage>
        <taxon>Bacteria</taxon>
        <taxon>Bacillati</taxon>
        <taxon>Candidatus Margulisiibacteriota</taxon>
        <taxon>Candidatus Termititenacia</taxon>
        <taxon>Candidatus Termititenacales</taxon>
        <taxon>Candidatus Termititenacaceae</taxon>
        <taxon>Candidatus Termititenax</taxon>
    </lineage>
</organism>
<dbReference type="PANTHER" id="PTHR34353">
    <property type="entry name" value="CRISPR-ASSOCIATED ENDONUCLEASE CAS1 1"/>
    <property type="match status" value="1"/>
</dbReference>
<dbReference type="GO" id="GO:0046872">
    <property type="term" value="F:metal ion binding"/>
    <property type="evidence" value="ECO:0007669"/>
    <property type="project" value="UniProtKB-KW"/>
</dbReference>
<sequence length="303" mass="35040">MSHHVLHLQTPGVVLSCAQGFLFCRYSDGQNNKLPLADIRTLIIATYQVSFSNTCLARLLENNCVILHCNDHYQPVGWSAGLEHMVQTKAFFQQISRPVKFEQELWDKLLRCKIQNQIGLLQQGGADCTEIRQLAQKQPPSESLIAKKYWRLYFQILRRPTRREHRHAKSFENIALNYGYAVVSSLLQRAILVHGLLPGLGIHHKARPGNMPLIYDLLEPFRAFVDRCLSQFCQTRRQEYIEHDLRAWNKYFGEYLQDCRLPARGLSYKLLDFIDIYVTDIAVAFENLDCAKIHLPNIDTLGK</sequence>
<dbReference type="InterPro" id="IPR042211">
    <property type="entry name" value="CRISPR-assoc_Cas1_N"/>
</dbReference>
<dbReference type="InterPro" id="IPR050646">
    <property type="entry name" value="Cas1"/>
</dbReference>
<evidence type="ECO:0000256" key="3">
    <source>
        <dbReference type="ARBA" id="ARBA00022759"/>
    </source>
</evidence>
<evidence type="ECO:0000256" key="1">
    <source>
        <dbReference type="ARBA" id="ARBA00022722"/>
    </source>
</evidence>
<dbReference type="AlphaFoldDB" id="A0A388TIZ5"/>
<keyword evidence="11" id="KW-1185">Reference proteome</keyword>
<dbReference type="InterPro" id="IPR042206">
    <property type="entry name" value="CRISPR-assoc_Cas1_C"/>
</dbReference>
<comment type="caution">
    <text evidence="10">The sequence shown here is derived from an EMBL/GenBank/DDBJ whole genome shotgun (WGS) entry which is preliminary data.</text>
</comment>
<dbReference type="GO" id="GO:0051607">
    <property type="term" value="P:defense response to virus"/>
    <property type="evidence" value="ECO:0007669"/>
    <property type="project" value="UniProtKB-KW"/>
</dbReference>
<dbReference type="GO" id="GO:0016787">
    <property type="term" value="F:hydrolase activity"/>
    <property type="evidence" value="ECO:0007669"/>
    <property type="project" value="UniProtKB-KW"/>
</dbReference>
<dbReference type="Pfam" id="PF01867">
    <property type="entry name" value="Cas_Cas1"/>
    <property type="match status" value="1"/>
</dbReference>
<dbReference type="PANTHER" id="PTHR34353:SF2">
    <property type="entry name" value="CRISPR-ASSOCIATED ENDONUCLEASE CAS1 1"/>
    <property type="match status" value="1"/>
</dbReference>
<dbReference type="NCBIfam" id="TIGR03639">
    <property type="entry name" value="cas1_NMENI"/>
    <property type="match status" value="1"/>
</dbReference>
<keyword evidence="2" id="KW-0479">Metal-binding</keyword>
<evidence type="ECO:0000256" key="5">
    <source>
        <dbReference type="ARBA" id="ARBA00022842"/>
    </source>
</evidence>
<keyword evidence="1" id="KW-0540">Nuclease</keyword>